<accession>J9E9M6</accession>
<reference evidence="2" key="1">
    <citation type="submission" date="2012-08" db="EMBL/GenBank/DDBJ databases">
        <title>The Genome Sequence of Wuchereria bancrofti.</title>
        <authorList>
            <person name="Nutman T.B."/>
            <person name="Fink D.L."/>
            <person name="Russ C."/>
            <person name="Young S."/>
            <person name="Zeng Q."/>
            <person name="Koehrsen M."/>
            <person name="Alvarado L."/>
            <person name="Berlin A."/>
            <person name="Chapman S.B."/>
            <person name="Chen Z."/>
            <person name="Freedman E."/>
            <person name="Gellesch M."/>
            <person name="Goldberg J."/>
            <person name="Griggs A."/>
            <person name="Gujja S."/>
            <person name="Heilman E.R."/>
            <person name="Heiman D."/>
            <person name="Hepburn T."/>
            <person name="Howarth C."/>
            <person name="Jen D."/>
            <person name="Larson L."/>
            <person name="Lewis B."/>
            <person name="Mehta T."/>
            <person name="Park D."/>
            <person name="Pearson M."/>
            <person name="Roberts A."/>
            <person name="Saif S."/>
            <person name="Shea T."/>
            <person name="Shenoy N."/>
            <person name="Sisk P."/>
            <person name="Stolte C."/>
            <person name="Sykes S."/>
            <person name="Walk T."/>
            <person name="White J."/>
            <person name="Yandava C."/>
            <person name="Haas B."/>
            <person name="Henn M.R."/>
            <person name="Nusbaum C."/>
            <person name="Birren B."/>
        </authorList>
    </citation>
    <scope>NUCLEOTIDE SEQUENCE [LARGE SCALE GENOMIC DNA]</scope>
    <source>
        <strain evidence="2">NA</strain>
    </source>
</reference>
<evidence type="ECO:0000313" key="2">
    <source>
        <dbReference type="Proteomes" id="UP000004810"/>
    </source>
</evidence>
<protein>
    <submittedName>
        <fullName evidence="1">Uncharacterized protein</fullName>
    </submittedName>
</protein>
<dbReference type="Proteomes" id="UP000004810">
    <property type="component" value="Unassembled WGS sequence"/>
</dbReference>
<gene>
    <name evidence="1" type="ORF">WUBG_17034</name>
</gene>
<sequence length="165" mass="18005">YIGKVGIVKDVTMESVQVTIFSWGITEGTTTTTTATTTTTTATITTTATTTNAATTTSETTTNAATTIITSNNQPEIGRNTVVEATYSWHPKSILLAQNICMLDGDRAIMIRNKDLNKAIMVSIRILDEETFALRLPHAESFIWKKSENLNDVILPIYSGNNKSK</sequence>
<organism evidence="1 2">
    <name type="scientific">Wuchereria bancrofti</name>
    <dbReference type="NCBI Taxonomy" id="6293"/>
    <lineage>
        <taxon>Eukaryota</taxon>
        <taxon>Metazoa</taxon>
        <taxon>Ecdysozoa</taxon>
        <taxon>Nematoda</taxon>
        <taxon>Chromadorea</taxon>
        <taxon>Rhabditida</taxon>
        <taxon>Spirurina</taxon>
        <taxon>Spiruromorpha</taxon>
        <taxon>Filarioidea</taxon>
        <taxon>Onchocercidae</taxon>
        <taxon>Wuchereria</taxon>
    </lineage>
</organism>
<proteinExistence type="predicted"/>
<comment type="caution">
    <text evidence="1">The sequence shown here is derived from an EMBL/GenBank/DDBJ whole genome shotgun (WGS) entry which is preliminary data.</text>
</comment>
<dbReference type="AlphaFoldDB" id="J9E9M6"/>
<name>J9E9M6_WUCBA</name>
<feature type="non-terminal residue" evidence="1">
    <location>
        <position position="1"/>
    </location>
</feature>
<evidence type="ECO:0000313" key="1">
    <source>
        <dbReference type="EMBL" id="EJW72059.1"/>
    </source>
</evidence>
<dbReference type="EMBL" id="ADBV01017030">
    <property type="protein sequence ID" value="EJW72059.1"/>
    <property type="molecule type" value="Genomic_DNA"/>
</dbReference>